<sequence>MKKVFLGSFIVLSLFLLPLYFVLAISLSEIDWDNRKCPSTTPPVCPLPNKLIPQIGWDENYCNKAPTCCGNNVCEGDENLQNCPKDCNDKLGPVCGNNICEKFEETFCSPCIYSEKLDAKCLPCVKGDCQKDCEKESLLGCLKDGESGTPFMQECCLGLVEKYAQEDLNNNSVNNIPKFTCVKCNGEYCQISYRESSYERQTNKIITNNNANTNNNSLNKNANKLETTKDCPKMSPAKCDNGKIISLGKDKNGCEKLPMCVKKLSNGKENDIKILPDSASLKAIEKLGDLGWNIVLKAVGEKNNEKYVYNLNGEKQVKILGLFKENMNITAEVNAETGEVNNIKKPWWSFLAW</sequence>
<reference evidence="1 2" key="1">
    <citation type="journal article" date="2016" name="Nat. Commun.">
        <title>Thousands of microbial genomes shed light on interconnected biogeochemical processes in an aquifer system.</title>
        <authorList>
            <person name="Anantharaman K."/>
            <person name="Brown C.T."/>
            <person name="Hug L.A."/>
            <person name="Sharon I."/>
            <person name="Castelle C.J."/>
            <person name="Probst A.J."/>
            <person name="Thomas B.C."/>
            <person name="Singh A."/>
            <person name="Wilkins M.J."/>
            <person name="Karaoz U."/>
            <person name="Brodie E.L."/>
            <person name="Williams K.H."/>
            <person name="Hubbard S.S."/>
            <person name="Banfield J.F."/>
        </authorList>
    </citation>
    <scope>NUCLEOTIDE SEQUENCE [LARGE SCALE GENOMIC DNA]</scope>
</reference>
<evidence type="ECO:0000313" key="2">
    <source>
        <dbReference type="Proteomes" id="UP000178935"/>
    </source>
</evidence>
<proteinExistence type="predicted"/>
<comment type="caution">
    <text evidence="1">The sequence shown here is derived from an EMBL/GenBank/DDBJ whole genome shotgun (WGS) entry which is preliminary data.</text>
</comment>
<dbReference type="Proteomes" id="UP000178935">
    <property type="component" value="Unassembled WGS sequence"/>
</dbReference>
<protein>
    <submittedName>
        <fullName evidence="1">Uncharacterized protein</fullName>
    </submittedName>
</protein>
<accession>A0A1G2JM74</accession>
<evidence type="ECO:0000313" key="1">
    <source>
        <dbReference type="EMBL" id="OGZ87561.1"/>
    </source>
</evidence>
<dbReference type="EMBL" id="MHPU01000041">
    <property type="protein sequence ID" value="OGZ87561.1"/>
    <property type="molecule type" value="Genomic_DNA"/>
</dbReference>
<dbReference type="AlphaFoldDB" id="A0A1G2JM74"/>
<gene>
    <name evidence="1" type="ORF">A2561_00930</name>
</gene>
<organism evidence="1 2">
    <name type="scientific">Candidatus Staskawiczbacteria bacterium RIFOXYD1_FULL_32_13</name>
    <dbReference type="NCBI Taxonomy" id="1802234"/>
    <lineage>
        <taxon>Bacteria</taxon>
        <taxon>Candidatus Staskawicziibacteriota</taxon>
    </lineage>
</organism>
<name>A0A1G2JM74_9BACT</name>